<dbReference type="RefSeq" id="WP_068768928.1">
    <property type="nucleotide sequence ID" value="NZ_CP109796.1"/>
</dbReference>
<keyword evidence="6" id="KW-1185">Reference proteome</keyword>
<dbReference type="AlphaFoldDB" id="A0A178IN15"/>
<feature type="domain" description="Glycosyltransferase 61 catalytic" evidence="4">
    <location>
        <begin position="163"/>
        <end position="338"/>
    </location>
</feature>
<name>A0A178IN15_9BACT</name>
<proteinExistence type="predicted"/>
<evidence type="ECO:0000313" key="5">
    <source>
        <dbReference type="EMBL" id="OAM91274.1"/>
    </source>
</evidence>
<sequence>MTLRDCAKTVLKAARIGRVRAFAGLRGIRAVRSRLHLPRNQALSPHHPDATAAGINALPVDPAQTVTRPLPAMPGEREVAPIFRRAERVTFPATFVTEIIDARFWGFYGGSVFARDGRLVPELSKDVWGPRLHTAFLRARLPVPRHLPGRTLSLVTPEASANYHHWTVDLLPRAGLARRAGYDLGGFDHILIKMRGLPFQLEGLRRLGIDPDSDRLIRVRDDDHFRCDALVVPSVRDDVSLVGPGDMDFVRALFLPDPPPAASRRRLYVTRRDAAFRRVLNEHQVLLLLREHGFEEITLSGLTVAAQARVFSEAEAVAGPNSSGLANLLFASPGCRVIEFFAPGWVVPYNWMICARFGFPHTALVGDGPRPDPGALPRGVREDITLDLALLRAALATLPSGNQ</sequence>
<organism evidence="5 6">
    <name type="scientific">Termitidicoccus mucosus</name>
    <dbReference type="NCBI Taxonomy" id="1184151"/>
    <lineage>
        <taxon>Bacteria</taxon>
        <taxon>Pseudomonadati</taxon>
        <taxon>Verrucomicrobiota</taxon>
        <taxon>Opitutia</taxon>
        <taxon>Opitutales</taxon>
        <taxon>Opitutaceae</taxon>
        <taxon>Termitidicoccus</taxon>
    </lineage>
</organism>
<accession>A0A178IN15</accession>
<keyword evidence="2" id="KW-0808">Transferase</keyword>
<dbReference type="InterPro" id="IPR007657">
    <property type="entry name" value="Glycosyltransferase_61"/>
</dbReference>
<evidence type="ECO:0000256" key="3">
    <source>
        <dbReference type="ARBA" id="ARBA00023180"/>
    </source>
</evidence>
<dbReference type="EMBL" id="LRRQ01000031">
    <property type="protein sequence ID" value="OAM91274.1"/>
    <property type="molecule type" value="Genomic_DNA"/>
</dbReference>
<dbReference type="InterPro" id="IPR049625">
    <property type="entry name" value="Glyco_transf_61_cat"/>
</dbReference>
<protein>
    <recommendedName>
        <fullName evidence="4">Glycosyltransferase 61 catalytic domain-containing protein</fullName>
    </recommendedName>
</protein>
<evidence type="ECO:0000256" key="2">
    <source>
        <dbReference type="ARBA" id="ARBA00022679"/>
    </source>
</evidence>
<dbReference type="GO" id="GO:0016757">
    <property type="term" value="F:glycosyltransferase activity"/>
    <property type="evidence" value="ECO:0007669"/>
    <property type="project" value="UniProtKB-KW"/>
</dbReference>
<evidence type="ECO:0000313" key="6">
    <source>
        <dbReference type="Proteomes" id="UP000078486"/>
    </source>
</evidence>
<keyword evidence="1" id="KW-0328">Glycosyltransferase</keyword>
<dbReference type="STRING" id="1184151.AW736_03840"/>
<evidence type="ECO:0000259" key="4">
    <source>
        <dbReference type="Pfam" id="PF04577"/>
    </source>
</evidence>
<dbReference type="Proteomes" id="UP000078486">
    <property type="component" value="Unassembled WGS sequence"/>
</dbReference>
<dbReference type="PANTHER" id="PTHR20961">
    <property type="entry name" value="GLYCOSYLTRANSFERASE"/>
    <property type="match status" value="1"/>
</dbReference>
<dbReference type="Pfam" id="PF04577">
    <property type="entry name" value="Glyco_transf_61"/>
    <property type="match status" value="1"/>
</dbReference>
<gene>
    <name evidence="5" type="ORF">AW736_03840</name>
</gene>
<reference evidence="5 6" key="1">
    <citation type="submission" date="2016-01" db="EMBL/GenBank/DDBJ databases">
        <title>High potential of lignocellulose degradation of a new Verrucomicrobia species.</title>
        <authorList>
            <person name="Wang Y."/>
            <person name="Shi Y."/>
            <person name="Qiu Z."/>
            <person name="Liu S."/>
            <person name="Yang H."/>
        </authorList>
    </citation>
    <scope>NUCLEOTIDE SEQUENCE [LARGE SCALE GENOMIC DNA]</scope>
    <source>
        <strain evidence="5 6">TSB47</strain>
    </source>
</reference>
<evidence type="ECO:0000256" key="1">
    <source>
        <dbReference type="ARBA" id="ARBA00022676"/>
    </source>
</evidence>
<comment type="caution">
    <text evidence="5">The sequence shown here is derived from an EMBL/GenBank/DDBJ whole genome shotgun (WGS) entry which is preliminary data.</text>
</comment>
<keyword evidence="3" id="KW-0325">Glycoprotein</keyword>